<dbReference type="PROSITE" id="PS50112">
    <property type="entry name" value="PAS"/>
    <property type="match status" value="2"/>
</dbReference>
<feature type="transmembrane region" description="Helical" evidence="13">
    <location>
        <begin position="1272"/>
        <end position="1296"/>
    </location>
</feature>
<evidence type="ECO:0000256" key="9">
    <source>
        <dbReference type="ARBA" id="ARBA00023136"/>
    </source>
</evidence>
<evidence type="ECO:0000256" key="13">
    <source>
        <dbReference type="SAM" id="Phobius"/>
    </source>
</evidence>
<feature type="transmembrane region" description="Helical" evidence="13">
    <location>
        <begin position="1426"/>
        <end position="1447"/>
    </location>
</feature>
<dbReference type="GO" id="GO:0000976">
    <property type="term" value="F:transcription cis-regulatory region binding"/>
    <property type="evidence" value="ECO:0007669"/>
    <property type="project" value="TreeGrafter"/>
</dbReference>
<feature type="compositionally biased region" description="Polar residues" evidence="12">
    <location>
        <begin position="590"/>
        <end position="608"/>
    </location>
</feature>
<dbReference type="InterPro" id="IPR035965">
    <property type="entry name" value="PAS-like_dom_sf"/>
</dbReference>
<keyword evidence="10" id="KW-0539">Nucleus</keyword>
<feature type="domain" description="PAS" evidence="14">
    <location>
        <begin position="209"/>
        <end position="258"/>
    </location>
</feature>
<keyword evidence="8" id="KW-0090">Biological rhythms</keyword>
<keyword evidence="5 13" id="KW-0812">Transmembrane</keyword>
<feature type="compositionally biased region" description="Basic residues" evidence="12">
    <location>
        <begin position="65"/>
        <end position="76"/>
    </location>
</feature>
<feature type="transmembrane region" description="Helical" evidence="13">
    <location>
        <begin position="1147"/>
        <end position="1166"/>
    </location>
</feature>
<feature type="transmembrane region" description="Helical" evidence="13">
    <location>
        <begin position="1462"/>
        <end position="1481"/>
    </location>
</feature>
<dbReference type="Pfam" id="PF12114">
    <property type="entry name" value="Period_C"/>
    <property type="match status" value="1"/>
</dbReference>
<comment type="subcellular location">
    <subcellularLocation>
        <location evidence="2">Cell membrane</location>
        <topology evidence="2">Multi-pass membrane protein</topology>
    </subcellularLocation>
    <subcellularLocation>
        <location evidence="1">Nucleus</location>
    </subcellularLocation>
</comment>
<dbReference type="GO" id="GO:0005634">
    <property type="term" value="C:nucleus"/>
    <property type="evidence" value="ECO:0007669"/>
    <property type="project" value="UniProtKB-SubCell"/>
</dbReference>
<accession>A0A8J6HIA6</accession>
<feature type="compositionally biased region" description="Polar residues" evidence="12">
    <location>
        <begin position="925"/>
        <end position="937"/>
    </location>
</feature>
<dbReference type="PANTHER" id="PTHR11269:SF16">
    <property type="entry name" value="PERIOD CIRCADIAN PROTEIN"/>
    <property type="match status" value="1"/>
</dbReference>
<feature type="compositionally biased region" description="Low complexity" evidence="12">
    <location>
        <begin position="13"/>
        <end position="46"/>
    </location>
</feature>
<evidence type="ECO:0000256" key="10">
    <source>
        <dbReference type="ARBA" id="ARBA00023242"/>
    </source>
</evidence>
<feature type="compositionally biased region" description="Polar residues" evidence="12">
    <location>
        <begin position="1"/>
        <end position="12"/>
    </location>
</feature>
<evidence type="ECO:0000313" key="15">
    <source>
        <dbReference type="EMBL" id="KAH0815160.1"/>
    </source>
</evidence>
<dbReference type="GO" id="GO:0050909">
    <property type="term" value="P:sensory perception of taste"/>
    <property type="evidence" value="ECO:0007669"/>
    <property type="project" value="InterPro"/>
</dbReference>
<dbReference type="Pfam" id="PF14598">
    <property type="entry name" value="PAS_11"/>
    <property type="match status" value="1"/>
</dbReference>
<reference evidence="15" key="1">
    <citation type="journal article" date="2020" name="J Insects Food Feed">
        <title>The yellow mealworm (Tenebrio molitor) genome: a resource for the emerging insects as food and feed industry.</title>
        <authorList>
            <person name="Eriksson T."/>
            <person name="Andere A."/>
            <person name="Kelstrup H."/>
            <person name="Emery V."/>
            <person name="Picard C."/>
        </authorList>
    </citation>
    <scope>NUCLEOTIDE SEQUENCE</scope>
    <source>
        <strain evidence="15">Stoneville</strain>
        <tissue evidence="15">Whole head</tissue>
    </source>
</reference>
<feature type="region of interest" description="Disordered" evidence="12">
    <location>
        <begin position="692"/>
        <end position="716"/>
    </location>
</feature>
<feature type="region of interest" description="Disordered" evidence="12">
    <location>
        <begin position="1"/>
        <end position="100"/>
    </location>
</feature>
<dbReference type="GO" id="GO:0001222">
    <property type="term" value="F:transcription corepressor binding"/>
    <property type="evidence" value="ECO:0007669"/>
    <property type="project" value="TreeGrafter"/>
</dbReference>
<keyword evidence="6" id="KW-0677">Repeat</keyword>
<keyword evidence="3" id="KW-1003">Cell membrane</keyword>
<dbReference type="Pfam" id="PF00989">
    <property type="entry name" value="PAS"/>
    <property type="match status" value="1"/>
</dbReference>
<evidence type="ECO:0000256" key="4">
    <source>
        <dbReference type="ARBA" id="ARBA00022553"/>
    </source>
</evidence>
<keyword evidence="7 13" id="KW-1133">Transmembrane helix</keyword>
<dbReference type="Proteomes" id="UP000719412">
    <property type="component" value="Unassembled WGS sequence"/>
</dbReference>
<dbReference type="GO" id="GO:0005737">
    <property type="term" value="C:cytoplasm"/>
    <property type="evidence" value="ECO:0007669"/>
    <property type="project" value="TreeGrafter"/>
</dbReference>
<feature type="region of interest" description="Disordered" evidence="12">
    <location>
        <begin position="633"/>
        <end position="672"/>
    </location>
</feature>
<dbReference type="PANTHER" id="PTHR11269">
    <property type="entry name" value="PERIOD CIRCADIAN PROTEIN"/>
    <property type="match status" value="1"/>
</dbReference>
<feature type="compositionally biased region" description="Basic and acidic residues" evidence="12">
    <location>
        <begin position="697"/>
        <end position="706"/>
    </location>
</feature>
<dbReference type="GO" id="GO:0005886">
    <property type="term" value="C:plasma membrane"/>
    <property type="evidence" value="ECO:0007669"/>
    <property type="project" value="UniProtKB-SubCell"/>
</dbReference>
<protein>
    <recommendedName>
        <fullName evidence="11">Period circadian protein</fullName>
    </recommendedName>
</protein>
<feature type="transmembrane region" description="Helical" evidence="13">
    <location>
        <begin position="1178"/>
        <end position="1202"/>
    </location>
</feature>
<gene>
    <name evidence="15" type="ORF">GEV33_007630</name>
</gene>
<feature type="transmembrane region" description="Helical" evidence="13">
    <location>
        <begin position="1222"/>
        <end position="1240"/>
    </location>
</feature>
<dbReference type="CDD" id="cd00130">
    <property type="entry name" value="PAS"/>
    <property type="match status" value="2"/>
</dbReference>
<organism evidence="15 16">
    <name type="scientific">Tenebrio molitor</name>
    <name type="common">Yellow mealworm beetle</name>
    <dbReference type="NCBI Taxonomy" id="7067"/>
    <lineage>
        <taxon>Eukaryota</taxon>
        <taxon>Metazoa</taxon>
        <taxon>Ecdysozoa</taxon>
        <taxon>Arthropoda</taxon>
        <taxon>Hexapoda</taxon>
        <taxon>Insecta</taxon>
        <taxon>Pterygota</taxon>
        <taxon>Neoptera</taxon>
        <taxon>Endopterygota</taxon>
        <taxon>Coleoptera</taxon>
        <taxon>Polyphaga</taxon>
        <taxon>Cucujiformia</taxon>
        <taxon>Tenebrionidae</taxon>
        <taxon>Tenebrio</taxon>
    </lineage>
</organism>
<evidence type="ECO:0000256" key="12">
    <source>
        <dbReference type="SAM" id="MobiDB-lite"/>
    </source>
</evidence>
<dbReference type="Gene3D" id="3.30.450.20">
    <property type="entry name" value="PAS domain"/>
    <property type="match status" value="2"/>
</dbReference>
<dbReference type="FunFam" id="3.30.450.20:FF:000072">
    <property type="entry name" value="Period circadian protein"/>
    <property type="match status" value="1"/>
</dbReference>
<dbReference type="SUPFAM" id="SSF55785">
    <property type="entry name" value="PYP-like sensor domain (PAS domain)"/>
    <property type="match status" value="2"/>
</dbReference>
<feature type="region of interest" description="Disordered" evidence="12">
    <location>
        <begin position="588"/>
        <end position="613"/>
    </location>
</feature>
<dbReference type="InterPro" id="IPR022728">
    <property type="entry name" value="Period_circadian-like_C"/>
</dbReference>
<evidence type="ECO:0000256" key="11">
    <source>
        <dbReference type="ARBA" id="ARBA00040849"/>
    </source>
</evidence>
<feature type="compositionally biased region" description="Low complexity" evidence="12">
    <location>
        <begin position="643"/>
        <end position="668"/>
    </location>
</feature>
<feature type="region of interest" description="Disordered" evidence="12">
    <location>
        <begin position="915"/>
        <end position="937"/>
    </location>
</feature>
<evidence type="ECO:0000256" key="7">
    <source>
        <dbReference type="ARBA" id="ARBA00022989"/>
    </source>
</evidence>
<sequence length="1525" mass="170651">MESESGTTNTKISDSGYSNSCSNSNSQRSASSKSRHSGSNSSRSSGYCGTTNPDESGEIGFQPPKRNKEHKKKKLKSASSSTNGGNVSSATATTPSDNRNTCIILKEDSTEQAMGVEVLPVPVAETAISVTELVEINEPPATLSPVVPVTAEIPPPDKEMSWTDQQSQQVENDSPLDMFNVTMEASAEKNKVSSCQPEDGFCCIISMYDGVVLYTTPSLTAVLGFPKDMWLGRSFIDFVHPKDRETFSSQVTTGIALPLVDSQGTYKDIKNCLYVCLRKYRGLKSSGFGVVEKAVSYQAFQLTVTFRHISDTPDSKKYLDTNGGMFLVVVATPVYSSYKVPEERVKFGKFGMRHTASCTFSHVDPDVVTNFGFLPQDMVGKSIFDFYHPEDMSFLKEMYESVMTMCQIAGSVFRSKPYRFAVQNGGFVMIETEWSSFVNPWSRRLEFVTGLHRVLQGPRNPDIFDQNKSDEKKLIPEEVLKESKVIQGEILLLLNKELSRPSEAAKHEVSRRCKDLANFMEYLMDEVNKSNLQLDLPQDSDPTISERDSVMLGEISPHHDYYDSKSSSETPPSYNQLNYNENIERFFQSKPKTTVSDESSERPSASNDTDPEGKIMSAVQDCANNQKCLSPVGNSGASGSGSAGNLSSVSNPNMESATTSATNTSNDSYKPPHLTEAVLYKHNEDMEKIMIKRHREQRSVTRDRESKKSHHKLDKANIGDKINMDKNEYLAQGHGIKRSVSHSWEGESHKISKHKHQTGRLNNNENNEAPRLKPLQNQQVNANNENSNQQGLNDVNLWPPFSVTVTPMNNTETMNVSSNANSLGGLATGMFPVYYVPTQQRNFGDNDFLAQSRYHVQYMPGMIYNYNPIFPAPPIICSPLPVLPIPVGPSLGTVNPDLCQNNTANLQANVDTIVDHKPSPHSGGSVPQFQRPASQATSVKAEPGSALGSIASASVANKAMSECSRKDLTLQSVCSPDSPLVSPPDGETHMENFQLNPKASRTRKSFPVRKRDPPWLETVSVTPDIIYKYQMTVKGLDDILEADLHALKKIDQPMLVNDQLNQLYIEMELEGLSTKLTLEEGITSSSSGDEISTNSSKLKKKRRSQNAVMMMFYEENAPLPSPNKSFDMTFLKRFYRFFKNPCDVYSAIHPLFYLCTLFGLAPYSLIRIENGKKVFKFAWLPFLRNIVLVALLLGSLIYHAIFDLLDFKNANLTQSLRYFQEIFSSLLSCCAVIFGCIFALKIIEVFKNIEEVDVSFRSLAVWVPYKNLYINIIMHLITLFLIVSMLTMNCVFFASLRYGTQLYSFSITFLTIILPYFINLLMELQYCHYLNILRIRYKLLNEYLETLVQETKTHSVIEGWTDEEITTISSNKKKERKELFGSGNKVPKSMMAISDPVFIVDQVAALHIKLTDTAHMINYAFCVQQLLRITVAFISIVTALFLVAINFNQAPTAKDDKSQLDYFFTFWAFSNACEVMAIVWITSETCEEIVAGVTTYLVILIQFNNSDFLKPNSTVPEHPNATEGY</sequence>
<dbReference type="Pfam" id="PF08395">
    <property type="entry name" value="7tm_7"/>
    <property type="match status" value="1"/>
</dbReference>
<evidence type="ECO:0000256" key="5">
    <source>
        <dbReference type="ARBA" id="ARBA00022692"/>
    </source>
</evidence>
<feature type="domain" description="PAS" evidence="14">
    <location>
        <begin position="360"/>
        <end position="406"/>
    </location>
</feature>
<name>A0A8J6HIA6_TENMO</name>
<feature type="transmembrane region" description="Helical" evidence="13">
    <location>
        <begin position="1302"/>
        <end position="1322"/>
    </location>
</feature>
<reference evidence="15" key="2">
    <citation type="submission" date="2021-08" db="EMBL/GenBank/DDBJ databases">
        <authorList>
            <person name="Eriksson T."/>
        </authorList>
    </citation>
    <scope>NUCLEOTIDE SEQUENCE</scope>
    <source>
        <strain evidence="15">Stoneville</strain>
        <tissue evidence="15">Whole head</tissue>
    </source>
</reference>
<evidence type="ECO:0000256" key="8">
    <source>
        <dbReference type="ARBA" id="ARBA00023108"/>
    </source>
</evidence>
<dbReference type="InterPro" id="IPR013604">
    <property type="entry name" value="7TM_chemorcpt"/>
</dbReference>
<evidence type="ECO:0000256" key="1">
    <source>
        <dbReference type="ARBA" id="ARBA00004123"/>
    </source>
</evidence>
<dbReference type="EMBL" id="JABDTM020023461">
    <property type="protein sequence ID" value="KAH0815160.1"/>
    <property type="molecule type" value="Genomic_DNA"/>
</dbReference>
<dbReference type="GO" id="GO:0000122">
    <property type="term" value="P:negative regulation of transcription by RNA polymerase II"/>
    <property type="evidence" value="ECO:0007669"/>
    <property type="project" value="TreeGrafter"/>
</dbReference>
<keyword evidence="4" id="KW-0597">Phosphoprotein</keyword>
<dbReference type="InterPro" id="IPR000014">
    <property type="entry name" value="PAS"/>
</dbReference>
<evidence type="ECO:0000256" key="2">
    <source>
        <dbReference type="ARBA" id="ARBA00004651"/>
    </source>
</evidence>
<feature type="region of interest" description="Disordered" evidence="12">
    <location>
        <begin position="744"/>
        <end position="770"/>
    </location>
</feature>
<feature type="region of interest" description="Disordered" evidence="12">
    <location>
        <begin position="557"/>
        <end position="576"/>
    </location>
</feature>
<dbReference type="Gene3D" id="1.20.5.770">
    <property type="entry name" value="Single helix bin"/>
    <property type="match status" value="1"/>
</dbReference>
<proteinExistence type="predicted"/>
<evidence type="ECO:0000259" key="14">
    <source>
        <dbReference type="PROSITE" id="PS50112"/>
    </source>
</evidence>
<keyword evidence="9 13" id="KW-0472">Membrane</keyword>
<dbReference type="FunFam" id="3.30.450.20:FF:000066">
    <property type="entry name" value="Period circadian protein"/>
    <property type="match status" value="1"/>
</dbReference>
<dbReference type="InterPro" id="IPR050760">
    <property type="entry name" value="Period_circadian_regulator"/>
</dbReference>
<dbReference type="InterPro" id="IPR013767">
    <property type="entry name" value="PAS_fold"/>
</dbReference>
<dbReference type="GO" id="GO:0032922">
    <property type="term" value="P:circadian regulation of gene expression"/>
    <property type="evidence" value="ECO:0007669"/>
    <property type="project" value="TreeGrafter"/>
</dbReference>
<feature type="compositionally biased region" description="Polar residues" evidence="12">
    <location>
        <begin position="564"/>
        <end position="576"/>
    </location>
</feature>
<dbReference type="SMART" id="SM00091">
    <property type="entry name" value="PAS"/>
    <property type="match status" value="2"/>
</dbReference>
<evidence type="ECO:0000256" key="3">
    <source>
        <dbReference type="ARBA" id="ARBA00022475"/>
    </source>
</evidence>
<evidence type="ECO:0000256" key="6">
    <source>
        <dbReference type="ARBA" id="ARBA00022737"/>
    </source>
</evidence>
<dbReference type="GO" id="GO:0043153">
    <property type="term" value="P:entrainment of circadian clock by photoperiod"/>
    <property type="evidence" value="ECO:0007669"/>
    <property type="project" value="TreeGrafter"/>
</dbReference>
<comment type="caution">
    <text evidence="15">The sequence shown here is derived from an EMBL/GenBank/DDBJ whole genome shotgun (WGS) entry which is preliminary data.</text>
</comment>
<keyword evidence="16" id="KW-1185">Reference proteome</keyword>
<evidence type="ECO:0000313" key="16">
    <source>
        <dbReference type="Proteomes" id="UP000719412"/>
    </source>
</evidence>
<feature type="compositionally biased region" description="Polar residues" evidence="12">
    <location>
        <begin position="82"/>
        <end position="100"/>
    </location>
</feature>